<dbReference type="InterPro" id="IPR044861">
    <property type="entry name" value="IPNS-like_FE2OG_OXY"/>
</dbReference>
<name>A0A6J7DWW0_9ZZZZ</name>
<sequence length="333" mass="37234">MDTVPVIDIAPFLEGTTAGIEHVAKQIAHACEEIGFFQITGYGVSEEFIQQVYDMSRRFFDLTEEQKAVAAQPATDQVRGWTAVGMEGLSYSLDEVAPGDLKEKMDMGPFNVPNDDYHRGAEAGPHFATNVWPDALPEMRPLWERYFAEMSEVSRQVMRIFAVALGLDIEFFEDKINDHISMFRALNYPDQIEPPLPGQLRAGAHSDYGSLTLLRQEQRPGSLQVMTKSGEWFDVPAIKGALVVNIGDLMAEWTNDRWVSTLHRVINPPRDAANDSRRISLVFFHQPNYDAMITCLPTCLAPGEQPKHKAISSGEHLFSKFVKQATFGQGVAT</sequence>
<dbReference type="PRINTS" id="PR00682">
    <property type="entry name" value="IPNSYNTHASE"/>
</dbReference>
<dbReference type="SUPFAM" id="SSF51197">
    <property type="entry name" value="Clavaminate synthase-like"/>
    <property type="match status" value="1"/>
</dbReference>
<dbReference type="EMBL" id="CAFBLP010000017">
    <property type="protein sequence ID" value="CAB4872819.1"/>
    <property type="molecule type" value="Genomic_DNA"/>
</dbReference>
<dbReference type="Gene3D" id="2.60.120.330">
    <property type="entry name" value="B-lactam Antibiotic, Isopenicillin N Synthase, Chain"/>
    <property type="match status" value="1"/>
</dbReference>
<dbReference type="PROSITE" id="PS51471">
    <property type="entry name" value="FE2OG_OXY"/>
    <property type="match status" value="1"/>
</dbReference>
<reference evidence="2" key="1">
    <citation type="submission" date="2020-05" db="EMBL/GenBank/DDBJ databases">
        <authorList>
            <person name="Chiriac C."/>
            <person name="Salcher M."/>
            <person name="Ghai R."/>
            <person name="Kavagutti S V."/>
        </authorList>
    </citation>
    <scope>NUCLEOTIDE SEQUENCE</scope>
</reference>
<dbReference type="PANTHER" id="PTHR47990">
    <property type="entry name" value="2-OXOGLUTARATE (2OG) AND FE(II)-DEPENDENT OXYGENASE SUPERFAMILY PROTEIN-RELATED"/>
    <property type="match status" value="1"/>
</dbReference>
<evidence type="ECO:0000313" key="2">
    <source>
        <dbReference type="EMBL" id="CAB4872819.1"/>
    </source>
</evidence>
<dbReference type="InterPro" id="IPR027443">
    <property type="entry name" value="IPNS-like_sf"/>
</dbReference>
<dbReference type="InterPro" id="IPR050231">
    <property type="entry name" value="Iron_ascorbate_oxido_reductase"/>
</dbReference>
<evidence type="ECO:0000259" key="1">
    <source>
        <dbReference type="PROSITE" id="PS51471"/>
    </source>
</evidence>
<proteinExistence type="predicted"/>
<dbReference type="InterPro" id="IPR026992">
    <property type="entry name" value="DIOX_N"/>
</dbReference>
<organism evidence="2">
    <name type="scientific">freshwater metagenome</name>
    <dbReference type="NCBI Taxonomy" id="449393"/>
    <lineage>
        <taxon>unclassified sequences</taxon>
        <taxon>metagenomes</taxon>
        <taxon>ecological metagenomes</taxon>
    </lineage>
</organism>
<dbReference type="AlphaFoldDB" id="A0A6J7DWW0"/>
<feature type="domain" description="Fe2OG dioxygenase" evidence="1">
    <location>
        <begin position="178"/>
        <end position="287"/>
    </location>
</feature>
<dbReference type="Pfam" id="PF14226">
    <property type="entry name" value="DIOX_N"/>
    <property type="match status" value="1"/>
</dbReference>
<gene>
    <name evidence="2" type="ORF">UFOPK3376_00935</name>
</gene>
<dbReference type="Pfam" id="PF03171">
    <property type="entry name" value="2OG-FeII_Oxy"/>
    <property type="match status" value="1"/>
</dbReference>
<protein>
    <submittedName>
        <fullName evidence="2">Unannotated protein</fullName>
    </submittedName>
</protein>
<accession>A0A6J7DWW0</accession>
<dbReference type="InterPro" id="IPR005123">
    <property type="entry name" value="Oxoglu/Fe-dep_dioxygenase_dom"/>
</dbReference>